<evidence type="ECO:0000256" key="2">
    <source>
        <dbReference type="ARBA" id="ARBA00022670"/>
    </source>
</evidence>
<feature type="domain" description="PDZ" evidence="7">
    <location>
        <begin position="88"/>
        <end position="141"/>
    </location>
</feature>
<keyword evidence="3 5" id="KW-0378">Hydrolase</keyword>
<dbReference type="Gene3D" id="2.30.42.10">
    <property type="match status" value="1"/>
</dbReference>
<evidence type="ECO:0000313" key="9">
    <source>
        <dbReference type="Proteomes" id="UP001500936"/>
    </source>
</evidence>
<sequence length="553" mass="62320">MLSRKRLTLAASALLLTVSITFVSFRTDDRFFEIARNLDIYATLFKELNMYYVDEINPNRMVKTSIDAMLKALDPYTNFYAEDEIEDYMTMTTGRYNGIGALIGTRQGKSIVMMVYEGTPAEKAGLQLGDEILKVDGVDVKTRREMDPGKLLRGQNGTAVKLTVNRYGQKAPLELSVMRDVVKMTNVPYYGMITDEVGYIDLKDFTSTASREVRNAFTELKSKGMKKLILDVRENPGGLLNMSIDIANIFIPKDSEVVTTKGKVTEWNKTYNALYPAMDTEMPLVVLTNSRSASAAEIVSGVIQDYDRGVLIGQRTYGKGLVQTTRELSFNTKLKITTAKYYIPSGRCIQAIDYSHRNPDGSVGKIPDSLKTAFKTRNGRVVYDGGGVTPDVATEAPTPTPIALSLNNKGLIFDYAVKYHHEHPTIKPAREFRLTDAEYQDFTKWLKDKEYDYTTQVEKDLGSLEASAKKEKYFDLIQDQIKALKNKVSHSKDADLMTFKSEIKTLLEQEIAGHYYLQKGMKETSFTTDPEVKAALDLFKDMNRYQALLKSKN</sequence>
<dbReference type="InterPro" id="IPR001478">
    <property type="entry name" value="PDZ"/>
</dbReference>
<proteinExistence type="inferred from homology"/>
<dbReference type="Gene3D" id="3.90.226.10">
    <property type="entry name" value="2-enoyl-CoA Hydratase, Chain A, domain 1"/>
    <property type="match status" value="1"/>
</dbReference>
<dbReference type="InterPro" id="IPR036034">
    <property type="entry name" value="PDZ_sf"/>
</dbReference>
<dbReference type="Gene3D" id="3.30.750.44">
    <property type="match status" value="1"/>
</dbReference>
<evidence type="ECO:0000259" key="7">
    <source>
        <dbReference type="PROSITE" id="PS50106"/>
    </source>
</evidence>
<comment type="similarity">
    <text evidence="1 5">Belongs to the peptidase S41A family.</text>
</comment>
<dbReference type="SUPFAM" id="SSF52096">
    <property type="entry name" value="ClpP/crotonase"/>
    <property type="match status" value="1"/>
</dbReference>
<dbReference type="Proteomes" id="UP001500936">
    <property type="component" value="Unassembled WGS sequence"/>
</dbReference>
<dbReference type="SMART" id="SM00228">
    <property type="entry name" value="PDZ"/>
    <property type="match status" value="1"/>
</dbReference>
<keyword evidence="6" id="KW-0732">Signal</keyword>
<dbReference type="Pfam" id="PF17820">
    <property type="entry name" value="PDZ_6"/>
    <property type="match status" value="1"/>
</dbReference>
<reference evidence="9" key="1">
    <citation type="journal article" date="2019" name="Int. J. Syst. Evol. Microbiol.">
        <title>The Global Catalogue of Microorganisms (GCM) 10K type strain sequencing project: providing services to taxonomists for standard genome sequencing and annotation.</title>
        <authorList>
            <consortium name="The Broad Institute Genomics Platform"/>
            <consortium name="The Broad Institute Genome Sequencing Center for Infectious Disease"/>
            <person name="Wu L."/>
            <person name="Ma J."/>
        </authorList>
    </citation>
    <scope>NUCLEOTIDE SEQUENCE [LARGE SCALE GENOMIC DNA]</scope>
    <source>
        <strain evidence="9">JCM 17925</strain>
    </source>
</reference>
<organism evidence="8 9">
    <name type="scientific">Nibrella viscosa</name>
    <dbReference type="NCBI Taxonomy" id="1084524"/>
    <lineage>
        <taxon>Bacteria</taxon>
        <taxon>Pseudomonadati</taxon>
        <taxon>Bacteroidota</taxon>
        <taxon>Cytophagia</taxon>
        <taxon>Cytophagales</taxon>
        <taxon>Spirosomataceae</taxon>
        <taxon>Nibrella</taxon>
    </lineage>
</organism>
<evidence type="ECO:0000256" key="1">
    <source>
        <dbReference type="ARBA" id="ARBA00009179"/>
    </source>
</evidence>
<dbReference type="PANTHER" id="PTHR32060:SF30">
    <property type="entry name" value="CARBOXY-TERMINAL PROCESSING PROTEASE CTPA"/>
    <property type="match status" value="1"/>
</dbReference>
<feature type="chain" id="PRO_5045589509" evidence="6">
    <location>
        <begin position="27"/>
        <end position="553"/>
    </location>
</feature>
<dbReference type="InterPro" id="IPR041489">
    <property type="entry name" value="PDZ_6"/>
</dbReference>
<evidence type="ECO:0000256" key="4">
    <source>
        <dbReference type="ARBA" id="ARBA00022825"/>
    </source>
</evidence>
<keyword evidence="9" id="KW-1185">Reference proteome</keyword>
<evidence type="ECO:0000256" key="3">
    <source>
        <dbReference type="ARBA" id="ARBA00022801"/>
    </source>
</evidence>
<evidence type="ECO:0000256" key="6">
    <source>
        <dbReference type="SAM" id="SignalP"/>
    </source>
</evidence>
<dbReference type="EMBL" id="BAABHB010000014">
    <property type="protein sequence ID" value="GAA4416890.1"/>
    <property type="molecule type" value="Genomic_DNA"/>
</dbReference>
<dbReference type="RefSeq" id="WP_345270668.1">
    <property type="nucleotide sequence ID" value="NZ_BAABHB010000014.1"/>
</dbReference>
<dbReference type="PROSITE" id="PS50106">
    <property type="entry name" value="PDZ"/>
    <property type="match status" value="1"/>
</dbReference>
<name>A0ABP8KWF3_9BACT</name>
<evidence type="ECO:0000313" key="8">
    <source>
        <dbReference type="EMBL" id="GAA4416890.1"/>
    </source>
</evidence>
<dbReference type="InterPro" id="IPR005151">
    <property type="entry name" value="Tail-specific_protease"/>
</dbReference>
<dbReference type="InterPro" id="IPR029045">
    <property type="entry name" value="ClpP/crotonase-like_dom_sf"/>
</dbReference>
<evidence type="ECO:0000256" key="5">
    <source>
        <dbReference type="RuleBase" id="RU004404"/>
    </source>
</evidence>
<dbReference type="InterPro" id="IPR004447">
    <property type="entry name" value="Peptidase_S41A"/>
</dbReference>
<keyword evidence="4 5" id="KW-0720">Serine protease</keyword>
<dbReference type="Pfam" id="PF03572">
    <property type="entry name" value="Peptidase_S41"/>
    <property type="match status" value="1"/>
</dbReference>
<dbReference type="CDD" id="cd06782">
    <property type="entry name" value="cpPDZ_CPP-like"/>
    <property type="match status" value="1"/>
</dbReference>
<feature type="signal peptide" evidence="6">
    <location>
        <begin position="1"/>
        <end position="26"/>
    </location>
</feature>
<dbReference type="SMART" id="SM00245">
    <property type="entry name" value="TSPc"/>
    <property type="match status" value="1"/>
</dbReference>
<gene>
    <name evidence="8" type="ORF">GCM10023187_48800</name>
</gene>
<comment type="caution">
    <text evidence="8">The sequence shown here is derived from an EMBL/GenBank/DDBJ whole genome shotgun (WGS) entry which is preliminary data.</text>
</comment>
<protein>
    <submittedName>
        <fullName evidence="8">S41 family peptidase</fullName>
    </submittedName>
</protein>
<dbReference type="CDD" id="cd07560">
    <property type="entry name" value="Peptidase_S41_CPP"/>
    <property type="match status" value="1"/>
</dbReference>
<dbReference type="PANTHER" id="PTHR32060">
    <property type="entry name" value="TAIL-SPECIFIC PROTEASE"/>
    <property type="match status" value="1"/>
</dbReference>
<dbReference type="SUPFAM" id="SSF50156">
    <property type="entry name" value="PDZ domain-like"/>
    <property type="match status" value="1"/>
</dbReference>
<dbReference type="NCBIfam" id="TIGR00225">
    <property type="entry name" value="prc"/>
    <property type="match status" value="1"/>
</dbReference>
<accession>A0ABP8KWF3</accession>
<keyword evidence="2 5" id="KW-0645">Protease</keyword>